<evidence type="ECO:0000259" key="7">
    <source>
        <dbReference type="PROSITE" id="PS50112"/>
    </source>
</evidence>
<dbReference type="InterPro" id="IPR025662">
    <property type="entry name" value="Sigma_54_int_dom_ATP-bd_1"/>
</dbReference>
<dbReference type="Pfam" id="PF25601">
    <property type="entry name" value="AAA_lid_14"/>
    <property type="match status" value="1"/>
</dbReference>
<dbReference type="InterPro" id="IPR035965">
    <property type="entry name" value="PAS-like_dom_sf"/>
</dbReference>
<evidence type="ECO:0000259" key="6">
    <source>
        <dbReference type="PROSITE" id="PS50045"/>
    </source>
</evidence>
<proteinExistence type="predicted"/>
<evidence type="ECO:0000313" key="8">
    <source>
        <dbReference type="EMBL" id="NME51374.1"/>
    </source>
</evidence>
<dbReference type="GO" id="GO:0000156">
    <property type="term" value="F:phosphorelay response regulator activity"/>
    <property type="evidence" value="ECO:0007669"/>
    <property type="project" value="InterPro"/>
</dbReference>
<dbReference type="GO" id="GO:0005524">
    <property type="term" value="F:ATP binding"/>
    <property type="evidence" value="ECO:0007669"/>
    <property type="project" value="UniProtKB-KW"/>
</dbReference>
<dbReference type="PROSITE" id="PS50045">
    <property type="entry name" value="SIGMA54_INTERACT_4"/>
    <property type="match status" value="1"/>
</dbReference>
<dbReference type="InterPro" id="IPR027417">
    <property type="entry name" value="P-loop_NTPase"/>
</dbReference>
<dbReference type="Proteomes" id="UP000522333">
    <property type="component" value="Unassembled WGS sequence"/>
</dbReference>
<dbReference type="EMBL" id="JABAFY010000004">
    <property type="protein sequence ID" value="NME51374.1"/>
    <property type="molecule type" value="Genomic_DNA"/>
</dbReference>
<keyword evidence="1" id="KW-0547">Nucleotide-binding</keyword>
<dbReference type="GO" id="GO:0043565">
    <property type="term" value="F:sequence-specific DNA binding"/>
    <property type="evidence" value="ECO:0007669"/>
    <property type="project" value="InterPro"/>
</dbReference>
<dbReference type="RefSeq" id="WP_168934814.1">
    <property type="nucleotide sequence ID" value="NZ_JABAFY010000004.1"/>
</dbReference>
<dbReference type="InterPro" id="IPR010524">
    <property type="entry name" value="Sig_transdc_resp-reg_PrpR_N"/>
</dbReference>
<dbReference type="InterPro" id="IPR009057">
    <property type="entry name" value="Homeodomain-like_sf"/>
</dbReference>
<keyword evidence="4" id="KW-0238">DNA-binding</keyword>
<keyword evidence="5" id="KW-0804">Transcription</keyword>
<feature type="domain" description="Sigma-54 factor interaction" evidence="6">
    <location>
        <begin position="339"/>
        <end position="568"/>
    </location>
</feature>
<dbReference type="CDD" id="cd00130">
    <property type="entry name" value="PAS"/>
    <property type="match status" value="1"/>
</dbReference>
<dbReference type="PANTHER" id="PTHR32071">
    <property type="entry name" value="TRANSCRIPTIONAL REGULATORY PROTEIN"/>
    <property type="match status" value="1"/>
</dbReference>
<dbReference type="SMART" id="SM00091">
    <property type="entry name" value="PAS"/>
    <property type="match status" value="1"/>
</dbReference>
<dbReference type="PROSITE" id="PS00676">
    <property type="entry name" value="SIGMA54_INTERACT_2"/>
    <property type="match status" value="1"/>
</dbReference>
<dbReference type="PRINTS" id="PR01590">
    <property type="entry name" value="HTHFIS"/>
</dbReference>
<dbReference type="InterPro" id="IPR025943">
    <property type="entry name" value="Sigma_54_int_dom_ATP-bd_2"/>
</dbReference>
<dbReference type="Gene3D" id="3.40.50.2300">
    <property type="match status" value="1"/>
</dbReference>
<dbReference type="InterPro" id="IPR013656">
    <property type="entry name" value="PAS_4"/>
</dbReference>
<dbReference type="InterPro" id="IPR002078">
    <property type="entry name" value="Sigma_54_int"/>
</dbReference>
<dbReference type="InterPro" id="IPR000014">
    <property type="entry name" value="PAS"/>
</dbReference>
<feature type="domain" description="PAS" evidence="7">
    <location>
        <begin position="208"/>
        <end position="252"/>
    </location>
</feature>
<dbReference type="FunFam" id="3.40.50.300:FF:000006">
    <property type="entry name" value="DNA-binding transcriptional regulator NtrC"/>
    <property type="match status" value="1"/>
</dbReference>
<dbReference type="Pfam" id="PF02954">
    <property type="entry name" value="HTH_8"/>
    <property type="match status" value="1"/>
</dbReference>
<dbReference type="PROSITE" id="PS50112">
    <property type="entry name" value="PAS"/>
    <property type="match status" value="1"/>
</dbReference>
<evidence type="ECO:0000256" key="5">
    <source>
        <dbReference type="ARBA" id="ARBA00023163"/>
    </source>
</evidence>
<dbReference type="Gene3D" id="1.10.8.60">
    <property type="match status" value="1"/>
</dbReference>
<evidence type="ECO:0000256" key="2">
    <source>
        <dbReference type="ARBA" id="ARBA00022840"/>
    </source>
</evidence>
<keyword evidence="3" id="KW-0805">Transcription regulation</keyword>
<dbReference type="PANTHER" id="PTHR32071:SF81">
    <property type="entry name" value="PROPIONATE CATABOLISM OPERON REGULATORY PROTEIN"/>
    <property type="match status" value="1"/>
</dbReference>
<dbReference type="Gene3D" id="3.30.450.20">
    <property type="entry name" value="PAS domain"/>
    <property type="match status" value="1"/>
</dbReference>
<dbReference type="SUPFAM" id="SSF46689">
    <property type="entry name" value="Homeodomain-like"/>
    <property type="match status" value="1"/>
</dbReference>
<dbReference type="SUPFAM" id="SSF52540">
    <property type="entry name" value="P-loop containing nucleoside triphosphate hydrolases"/>
    <property type="match status" value="1"/>
</dbReference>
<dbReference type="Pfam" id="PF00158">
    <property type="entry name" value="Sigma54_activat"/>
    <property type="match status" value="1"/>
</dbReference>
<evidence type="ECO:0000256" key="4">
    <source>
        <dbReference type="ARBA" id="ARBA00023125"/>
    </source>
</evidence>
<dbReference type="Pfam" id="PF08448">
    <property type="entry name" value="PAS_4"/>
    <property type="match status" value="1"/>
</dbReference>
<dbReference type="CDD" id="cd00009">
    <property type="entry name" value="AAA"/>
    <property type="match status" value="1"/>
</dbReference>
<dbReference type="InterPro" id="IPR002197">
    <property type="entry name" value="HTH_Fis"/>
</dbReference>
<dbReference type="Pfam" id="PF06506">
    <property type="entry name" value="PrpR_N"/>
    <property type="match status" value="1"/>
</dbReference>
<accession>A0A848CCK7</accession>
<dbReference type="PROSITE" id="PS00675">
    <property type="entry name" value="SIGMA54_INTERACT_1"/>
    <property type="match status" value="1"/>
</dbReference>
<dbReference type="InterPro" id="IPR058031">
    <property type="entry name" value="AAA_lid_NorR"/>
</dbReference>
<dbReference type="SUPFAM" id="SSF159800">
    <property type="entry name" value="PrpR receptor domain-like"/>
    <property type="match status" value="1"/>
</dbReference>
<protein>
    <submittedName>
        <fullName evidence="8">Sigma 54-interacting transcriptional regulator</fullName>
    </submittedName>
</protein>
<reference evidence="8 9" key="1">
    <citation type="submission" date="2020-04" db="EMBL/GenBank/DDBJ databases">
        <authorList>
            <person name="Hitch T.C.A."/>
            <person name="Wylensek D."/>
            <person name="Clavel T."/>
        </authorList>
    </citation>
    <scope>NUCLEOTIDE SEQUENCE [LARGE SCALE GENOMIC DNA]</scope>
    <source>
        <strain evidence="8 9">PG-251-APC-1</strain>
    </source>
</reference>
<evidence type="ECO:0000256" key="3">
    <source>
        <dbReference type="ARBA" id="ARBA00023015"/>
    </source>
</evidence>
<gene>
    <name evidence="8" type="ORF">HF854_02255</name>
</gene>
<dbReference type="SUPFAM" id="SSF55785">
    <property type="entry name" value="PYP-like sensor domain (PAS domain)"/>
    <property type="match status" value="1"/>
</dbReference>
<keyword evidence="2" id="KW-0067">ATP-binding</keyword>
<sequence length="642" mass="72493">MHPGFCESIIHVGEQPADFCVVTPFKTLAKYAEETAHQLNMRTCIAVSKFDNDVEVALHILNTEKIKLLATRGHALHILRNSTSIPILSIEYSAENFFETLLPFQNSNMRVGHLCFPGQGLKFMRIAQLLGLRGYRLEVEDRNNIEAALKKVREENISLLVGGFGLISKAREEGFHAIPLLSENQEAVYKVFLEAKHIIEMDALNIQRRDFINTVLNINPNIIIVVDKNYTIRYANDKAQGVFGVISEQIIGMDLGRIFPRTDFSRIMGERKGASDSFILKDMIKREFLFTIVDIKLKGNFDGYVLSLNNTVDIQKNERQVRQNIYQKGKRRYFMFNDIIGDSAAISQAKFIGQRFADSDGPVLLIGDTGTGKEMFAQAIHAHSRRQEAAFVSVNCAAVPESLLESELFGYEEGAFTGARRGGKTGLVELAHGGTLFLDEIGEMPLRLQARLLRVLQNKVVTRLGSTRFVQVNVRIICATNRNLFAMARQGQFRQDLFYRINTLLLKIPSLEARREDIGPIVLAYLRRLRGEGYKKLSISDEAIEKLEQHDWPGNVRELLHVVDRAIALARQPVIQASDILFDADILDEEEQETPSAGRGETASCTRLEAVLQKYRYNKTQAAEALGISRTTLWRRMKECGL</sequence>
<dbReference type="Gene3D" id="3.40.50.300">
    <property type="entry name" value="P-loop containing nucleotide triphosphate hydrolases"/>
    <property type="match status" value="1"/>
</dbReference>
<organism evidence="8 9">
    <name type="scientific">Desulfovibrio piger</name>
    <dbReference type="NCBI Taxonomy" id="901"/>
    <lineage>
        <taxon>Bacteria</taxon>
        <taxon>Pseudomonadati</taxon>
        <taxon>Thermodesulfobacteriota</taxon>
        <taxon>Desulfovibrionia</taxon>
        <taxon>Desulfovibrionales</taxon>
        <taxon>Desulfovibrionaceae</taxon>
        <taxon>Desulfovibrio</taxon>
    </lineage>
</organism>
<name>A0A848CCK7_9BACT</name>
<evidence type="ECO:0000313" key="9">
    <source>
        <dbReference type="Proteomes" id="UP000522333"/>
    </source>
</evidence>
<comment type="caution">
    <text evidence="8">The sequence shown here is derived from an EMBL/GenBank/DDBJ whole genome shotgun (WGS) entry which is preliminary data.</text>
</comment>
<dbReference type="Gene3D" id="3.40.50.10660">
    <property type="entry name" value="PrpR receptor domain-like"/>
    <property type="match status" value="1"/>
</dbReference>
<dbReference type="SMART" id="SM00382">
    <property type="entry name" value="AAA"/>
    <property type="match status" value="1"/>
</dbReference>
<evidence type="ECO:0000256" key="1">
    <source>
        <dbReference type="ARBA" id="ARBA00022741"/>
    </source>
</evidence>
<dbReference type="InterPro" id="IPR025944">
    <property type="entry name" value="Sigma_54_int_dom_CS"/>
</dbReference>
<dbReference type="GO" id="GO:0006355">
    <property type="term" value="P:regulation of DNA-templated transcription"/>
    <property type="evidence" value="ECO:0007669"/>
    <property type="project" value="InterPro"/>
</dbReference>
<dbReference type="Gene3D" id="1.10.10.60">
    <property type="entry name" value="Homeodomain-like"/>
    <property type="match status" value="1"/>
</dbReference>
<dbReference type="PROSITE" id="PS00688">
    <property type="entry name" value="SIGMA54_INTERACT_3"/>
    <property type="match status" value="1"/>
</dbReference>
<dbReference type="InterPro" id="IPR003593">
    <property type="entry name" value="AAA+_ATPase"/>
</dbReference>
<dbReference type="AlphaFoldDB" id="A0A848CCK7"/>